<reference evidence="3" key="1">
    <citation type="journal article" date="2019" name="Int. J. Syst. Evol. Microbiol.">
        <title>The Global Catalogue of Microorganisms (GCM) 10K type strain sequencing project: providing services to taxonomists for standard genome sequencing and annotation.</title>
        <authorList>
            <consortium name="The Broad Institute Genomics Platform"/>
            <consortium name="The Broad Institute Genome Sequencing Center for Infectious Disease"/>
            <person name="Wu L."/>
            <person name="Ma J."/>
        </authorList>
    </citation>
    <scope>NUCLEOTIDE SEQUENCE [LARGE SCALE GENOMIC DNA]</scope>
    <source>
        <strain evidence="3">JCM 9458</strain>
    </source>
</reference>
<name>A0ABP6STV8_9ACTN</name>
<accession>A0ABP6STV8</accession>
<organism evidence="2 3">
    <name type="scientific">Cryptosporangium minutisporangium</name>
    <dbReference type="NCBI Taxonomy" id="113569"/>
    <lineage>
        <taxon>Bacteria</taxon>
        <taxon>Bacillati</taxon>
        <taxon>Actinomycetota</taxon>
        <taxon>Actinomycetes</taxon>
        <taxon>Cryptosporangiales</taxon>
        <taxon>Cryptosporangiaceae</taxon>
        <taxon>Cryptosporangium</taxon>
    </lineage>
</organism>
<proteinExistence type="predicted"/>
<evidence type="ECO:0000313" key="2">
    <source>
        <dbReference type="EMBL" id="GAA3385432.1"/>
    </source>
</evidence>
<protein>
    <recommendedName>
        <fullName evidence="4">Transposase</fullName>
    </recommendedName>
</protein>
<comment type="caution">
    <text evidence="2">The sequence shown here is derived from an EMBL/GenBank/DDBJ whole genome shotgun (WGS) entry which is preliminary data.</text>
</comment>
<sequence length="93" mass="10518">MSNGTRDFGLLLGRLNHRMTVLGDRLFRRQDDAARAAGWQISRLWWGLGRRYRDPRIARRARSGAVRPKDEAAPPNDGERAPVLVGAAGRRVR</sequence>
<feature type="region of interest" description="Disordered" evidence="1">
    <location>
        <begin position="59"/>
        <end position="93"/>
    </location>
</feature>
<evidence type="ECO:0008006" key="4">
    <source>
        <dbReference type="Google" id="ProtNLM"/>
    </source>
</evidence>
<feature type="compositionally biased region" description="Basic and acidic residues" evidence="1">
    <location>
        <begin position="67"/>
        <end position="80"/>
    </location>
</feature>
<dbReference type="Proteomes" id="UP001501676">
    <property type="component" value="Unassembled WGS sequence"/>
</dbReference>
<keyword evidence="3" id="KW-1185">Reference proteome</keyword>
<evidence type="ECO:0000313" key="3">
    <source>
        <dbReference type="Proteomes" id="UP001501676"/>
    </source>
</evidence>
<dbReference type="EMBL" id="BAAAYN010000011">
    <property type="protein sequence ID" value="GAA3385432.1"/>
    <property type="molecule type" value="Genomic_DNA"/>
</dbReference>
<gene>
    <name evidence="2" type="ORF">GCM10020369_18950</name>
</gene>
<evidence type="ECO:0000256" key="1">
    <source>
        <dbReference type="SAM" id="MobiDB-lite"/>
    </source>
</evidence>